<keyword evidence="15 20" id="KW-0472">Membrane</keyword>
<dbReference type="Proteomes" id="UP000571817">
    <property type="component" value="Unassembled WGS sequence"/>
</dbReference>
<dbReference type="RefSeq" id="WP_179479813.1">
    <property type="nucleotide sequence ID" value="NZ_JACCFW010000001.1"/>
</dbReference>
<evidence type="ECO:0000313" key="22">
    <source>
        <dbReference type="Proteomes" id="UP000571817"/>
    </source>
</evidence>
<evidence type="ECO:0000256" key="11">
    <source>
        <dbReference type="ARBA" id="ARBA00022692"/>
    </source>
</evidence>
<keyword evidence="14" id="KW-0443">Lipid metabolism</keyword>
<evidence type="ECO:0000256" key="4">
    <source>
        <dbReference type="ARBA" id="ARBA00005189"/>
    </source>
</evidence>
<keyword evidence="10 18" id="KW-0808">Transferase</keyword>
<dbReference type="AlphaFoldDB" id="A0A853DA73"/>
<evidence type="ECO:0000256" key="20">
    <source>
        <dbReference type="SAM" id="Phobius"/>
    </source>
</evidence>
<comment type="similarity">
    <text evidence="5 18">Belongs to the CDS family.</text>
</comment>
<comment type="subcellular location">
    <subcellularLocation>
        <location evidence="2">Cell membrane</location>
        <topology evidence="2">Multi-pass membrane protein</topology>
    </subcellularLocation>
</comment>
<feature type="transmembrane region" description="Helical" evidence="20">
    <location>
        <begin position="147"/>
        <end position="166"/>
    </location>
</feature>
<keyword evidence="13 20" id="KW-1133">Transmembrane helix</keyword>
<evidence type="ECO:0000256" key="5">
    <source>
        <dbReference type="ARBA" id="ARBA00010185"/>
    </source>
</evidence>
<evidence type="ECO:0000256" key="12">
    <source>
        <dbReference type="ARBA" id="ARBA00022695"/>
    </source>
</evidence>
<comment type="caution">
    <text evidence="21">The sequence shown here is derived from an EMBL/GenBank/DDBJ whole genome shotgun (WGS) entry which is preliminary data.</text>
</comment>
<evidence type="ECO:0000256" key="16">
    <source>
        <dbReference type="ARBA" id="ARBA00023209"/>
    </source>
</evidence>
<protein>
    <recommendedName>
        <fullName evidence="7 18">Phosphatidate cytidylyltransferase</fullName>
        <ecNumber evidence="6 18">2.7.7.41</ecNumber>
    </recommendedName>
</protein>
<feature type="region of interest" description="Disordered" evidence="19">
    <location>
        <begin position="1"/>
        <end position="35"/>
    </location>
</feature>
<evidence type="ECO:0000256" key="10">
    <source>
        <dbReference type="ARBA" id="ARBA00022679"/>
    </source>
</evidence>
<dbReference type="PANTHER" id="PTHR46382:SF1">
    <property type="entry name" value="PHOSPHATIDATE CYTIDYLYLTRANSFERASE"/>
    <property type="match status" value="1"/>
</dbReference>
<comment type="catalytic activity">
    <reaction evidence="1 18">
        <text>a 1,2-diacyl-sn-glycero-3-phosphate + CTP + H(+) = a CDP-1,2-diacyl-sn-glycerol + diphosphate</text>
        <dbReference type="Rhea" id="RHEA:16229"/>
        <dbReference type="ChEBI" id="CHEBI:15378"/>
        <dbReference type="ChEBI" id="CHEBI:33019"/>
        <dbReference type="ChEBI" id="CHEBI:37563"/>
        <dbReference type="ChEBI" id="CHEBI:58332"/>
        <dbReference type="ChEBI" id="CHEBI:58608"/>
        <dbReference type="EC" id="2.7.7.41"/>
    </reaction>
</comment>
<evidence type="ECO:0000256" key="17">
    <source>
        <dbReference type="ARBA" id="ARBA00023264"/>
    </source>
</evidence>
<accession>A0A853DA73</accession>
<evidence type="ECO:0000256" key="2">
    <source>
        <dbReference type="ARBA" id="ARBA00004651"/>
    </source>
</evidence>
<feature type="transmembrane region" description="Helical" evidence="20">
    <location>
        <begin position="213"/>
        <end position="231"/>
    </location>
</feature>
<keyword evidence="17" id="KW-1208">Phospholipid metabolism</keyword>
<sequence>MPDQSPPPGPLTRRDARAGRSDAAPVGATADKSNPTPRAGRNLYAAVGVGVLLGVLVLASLFIRKEFFVALATLASVVGVWELLRAMQHGRIYPPAVPTLVAAAAVPVIAYQWGPVALASSVVLAVLVVVVWRSFGDEESAVQDAAGGTFVVLYVPALVGFAMLLLDEHDGPLRIVTFVLVTIASDVGGYAVGVVFGKHPMAPSVSPKKSWEGFGGSVACCILAGALSVALLLDGRWWIGALLGALAVVTATVGDLCESMIKRDLGIKDMSNLIPGHGGLMDRLDSLLITVPVVWAILTPFVS</sequence>
<dbReference type="UniPathway" id="UPA00557">
    <property type="reaction ID" value="UER00614"/>
</dbReference>
<evidence type="ECO:0000256" key="15">
    <source>
        <dbReference type="ARBA" id="ARBA00023136"/>
    </source>
</evidence>
<keyword evidence="16" id="KW-0594">Phospholipid biosynthesis</keyword>
<evidence type="ECO:0000256" key="7">
    <source>
        <dbReference type="ARBA" id="ARBA00019373"/>
    </source>
</evidence>
<keyword evidence="12 18" id="KW-0548">Nucleotidyltransferase</keyword>
<dbReference type="GO" id="GO:0004605">
    <property type="term" value="F:phosphatidate cytidylyltransferase activity"/>
    <property type="evidence" value="ECO:0007669"/>
    <property type="project" value="UniProtKB-EC"/>
</dbReference>
<proteinExistence type="inferred from homology"/>
<dbReference type="Pfam" id="PF01148">
    <property type="entry name" value="CTP_transf_1"/>
    <property type="match status" value="1"/>
</dbReference>
<gene>
    <name evidence="21" type="ORF">HNR15_001105</name>
</gene>
<feature type="transmembrane region" description="Helical" evidence="20">
    <location>
        <begin position="237"/>
        <end position="257"/>
    </location>
</feature>
<feature type="transmembrane region" description="Helical" evidence="20">
    <location>
        <begin position="116"/>
        <end position="135"/>
    </location>
</feature>
<evidence type="ECO:0000256" key="14">
    <source>
        <dbReference type="ARBA" id="ARBA00023098"/>
    </source>
</evidence>
<dbReference type="GO" id="GO:0005886">
    <property type="term" value="C:plasma membrane"/>
    <property type="evidence" value="ECO:0007669"/>
    <property type="project" value="UniProtKB-SubCell"/>
</dbReference>
<dbReference type="GO" id="GO:0016024">
    <property type="term" value="P:CDP-diacylglycerol biosynthetic process"/>
    <property type="evidence" value="ECO:0007669"/>
    <property type="project" value="UniProtKB-UniPathway"/>
</dbReference>
<keyword evidence="9" id="KW-0444">Lipid biosynthesis</keyword>
<keyword evidence="8" id="KW-1003">Cell membrane</keyword>
<keyword evidence="11 18" id="KW-0812">Transmembrane</keyword>
<feature type="compositionally biased region" description="Pro residues" evidence="19">
    <location>
        <begin position="1"/>
        <end position="10"/>
    </location>
</feature>
<evidence type="ECO:0000256" key="3">
    <source>
        <dbReference type="ARBA" id="ARBA00005119"/>
    </source>
</evidence>
<evidence type="ECO:0000256" key="9">
    <source>
        <dbReference type="ARBA" id="ARBA00022516"/>
    </source>
</evidence>
<dbReference type="InterPro" id="IPR000374">
    <property type="entry name" value="PC_trans"/>
</dbReference>
<feature type="transmembrane region" description="Helical" evidence="20">
    <location>
        <begin position="42"/>
        <end position="61"/>
    </location>
</feature>
<name>A0A853DA73_9MICO</name>
<reference evidence="21 22" key="1">
    <citation type="submission" date="2020-07" db="EMBL/GenBank/DDBJ databases">
        <title>Sequencing the genomes of 1000 actinobacteria strains.</title>
        <authorList>
            <person name="Klenk H.-P."/>
        </authorList>
    </citation>
    <scope>NUCLEOTIDE SEQUENCE [LARGE SCALE GENOMIC DNA]</scope>
    <source>
        <strain evidence="21 22">DSM 29531</strain>
    </source>
</reference>
<dbReference type="PANTHER" id="PTHR46382">
    <property type="entry name" value="PHOSPHATIDATE CYTIDYLYLTRANSFERASE"/>
    <property type="match status" value="1"/>
</dbReference>
<keyword evidence="22" id="KW-1185">Reference proteome</keyword>
<evidence type="ECO:0000256" key="8">
    <source>
        <dbReference type="ARBA" id="ARBA00022475"/>
    </source>
</evidence>
<feature type="transmembrane region" description="Helical" evidence="20">
    <location>
        <begin position="172"/>
        <end position="192"/>
    </location>
</feature>
<dbReference type="EMBL" id="JACCFW010000001">
    <property type="protein sequence ID" value="NYJ74142.1"/>
    <property type="molecule type" value="Genomic_DNA"/>
</dbReference>
<evidence type="ECO:0000256" key="1">
    <source>
        <dbReference type="ARBA" id="ARBA00001698"/>
    </source>
</evidence>
<evidence type="ECO:0000256" key="19">
    <source>
        <dbReference type="SAM" id="MobiDB-lite"/>
    </source>
</evidence>
<comment type="pathway">
    <text evidence="3 18">Phospholipid metabolism; CDP-diacylglycerol biosynthesis; CDP-diacylglycerol from sn-glycerol 3-phosphate: step 3/3.</text>
</comment>
<comment type="pathway">
    <text evidence="4">Lipid metabolism.</text>
</comment>
<evidence type="ECO:0000256" key="6">
    <source>
        <dbReference type="ARBA" id="ARBA00012487"/>
    </source>
</evidence>
<evidence type="ECO:0000256" key="18">
    <source>
        <dbReference type="RuleBase" id="RU003938"/>
    </source>
</evidence>
<organism evidence="21 22">
    <name type="scientific">Allobranchiibius huperziae</name>
    <dbReference type="NCBI Taxonomy" id="1874116"/>
    <lineage>
        <taxon>Bacteria</taxon>
        <taxon>Bacillati</taxon>
        <taxon>Actinomycetota</taxon>
        <taxon>Actinomycetes</taxon>
        <taxon>Micrococcales</taxon>
        <taxon>Dermacoccaceae</taxon>
        <taxon>Allobranchiibius</taxon>
    </lineage>
</organism>
<evidence type="ECO:0000256" key="13">
    <source>
        <dbReference type="ARBA" id="ARBA00022989"/>
    </source>
</evidence>
<feature type="transmembrane region" description="Helical" evidence="20">
    <location>
        <begin position="67"/>
        <end position="84"/>
    </location>
</feature>
<dbReference type="EC" id="2.7.7.41" evidence="6 18"/>
<evidence type="ECO:0000313" key="21">
    <source>
        <dbReference type="EMBL" id="NYJ74142.1"/>
    </source>
</evidence>
<dbReference type="PROSITE" id="PS01315">
    <property type="entry name" value="CDS"/>
    <property type="match status" value="1"/>
</dbReference>